<evidence type="ECO:0000313" key="2">
    <source>
        <dbReference type="Proteomes" id="UP000176494"/>
    </source>
</evidence>
<sequence length="80" mass="9307">MAIEVSKNASESTASLLRRFSKKVQGSGLVRHVRGTRFSERNKSDLKKKRDALKKLARRAEYERLWKLGKIKNDYGKKTR</sequence>
<dbReference type="Proteomes" id="UP000176494">
    <property type="component" value="Unassembled WGS sequence"/>
</dbReference>
<dbReference type="STRING" id="1802435.A2114_02225"/>
<protein>
    <recommendedName>
        <fullName evidence="3">30S ribosomal protein S21</fullName>
    </recommendedName>
</protein>
<reference evidence="1 2" key="1">
    <citation type="journal article" date="2016" name="Nat. Commun.">
        <title>Thousands of microbial genomes shed light on interconnected biogeochemical processes in an aquifer system.</title>
        <authorList>
            <person name="Anantharaman K."/>
            <person name="Brown C.T."/>
            <person name="Hug L.A."/>
            <person name="Sharon I."/>
            <person name="Castelle C.J."/>
            <person name="Probst A.J."/>
            <person name="Thomas B.C."/>
            <person name="Singh A."/>
            <person name="Wilkins M.J."/>
            <person name="Karaoz U."/>
            <person name="Brodie E.L."/>
            <person name="Williams K.H."/>
            <person name="Hubbard S.S."/>
            <person name="Banfield J.F."/>
        </authorList>
    </citation>
    <scope>NUCLEOTIDE SEQUENCE [LARGE SCALE GENOMIC DNA]</scope>
</reference>
<dbReference type="AlphaFoldDB" id="A0A1G2Q975"/>
<organism evidence="1 2">
    <name type="scientific">Candidatus Vogelbacteria bacterium GWA1_51_14</name>
    <dbReference type="NCBI Taxonomy" id="1802435"/>
    <lineage>
        <taxon>Bacteria</taxon>
        <taxon>Candidatus Vogeliibacteriota</taxon>
    </lineage>
</organism>
<comment type="caution">
    <text evidence="1">The sequence shown here is derived from an EMBL/GenBank/DDBJ whole genome shotgun (WGS) entry which is preliminary data.</text>
</comment>
<accession>A0A1G2Q975</accession>
<evidence type="ECO:0008006" key="3">
    <source>
        <dbReference type="Google" id="ProtNLM"/>
    </source>
</evidence>
<gene>
    <name evidence="1" type="ORF">A2114_02225</name>
</gene>
<name>A0A1G2Q975_9BACT</name>
<evidence type="ECO:0000313" key="1">
    <source>
        <dbReference type="EMBL" id="OHA57074.1"/>
    </source>
</evidence>
<proteinExistence type="predicted"/>
<dbReference type="EMBL" id="MHTG01000022">
    <property type="protein sequence ID" value="OHA57074.1"/>
    <property type="molecule type" value="Genomic_DNA"/>
</dbReference>